<dbReference type="Pfam" id="PF03466">
    <property type="entry name" value="LysR_substrate"/>
    <property type="match status" value="1"/>
</dbReference>
<dbReference type="GO" id="GO:0009089">
    <property type="term" value="P:lysine biosynthetic process via diaminopimelate"/>
    <property type="evidence" value="ECO:0007669"/>
    <property type="project" value="TreeGrafter"/>
</dbReference>
<evidence type="ECO:0000256" key="4">
    <source>
        <dbReference type="ARBA" id="ARBA00023163"/>
    </source>
</evidence>
<dbReference type="InterPro" id="IPR036388">
    <property type="entry name" value="WH-like_DNA-bd_sf"/>
</dbReference>
<feature type="domain" description="HTH lysR-type" evidence="5">
    <location>
        <begin position="1"/>
        <end position="58"/>
    </location>
</feature>
<dbReference type="PRINTS" id="PR00039">
    <property type="entry name" value="HTHLYSR"/>
</dbReference>
<comment type="similarity">
    <text evidence="1">Belongs to the LysR transcriptional regulatory family.</text>
</comment>
<dbReference type="EMBL" id="RCZO01000001">
    <property type="protein sequence ID" value="TPG11534.1"/>
    <property type="molecule type" value="Genomic_DNA"/>
</dbReference>
<gene>
    <name evidence="6" type="ORF">EAH88_03215</name>
</gene>
<dbReference type="RefSeq" id="WP_140648874.1">
    <property type="nucleotide sequence ID" value="NZ_RCZB01000003.1"/>
</dbReference>
<dbReference type="InterPro" id="IPR036390">
    <property type="entry name" value="WH_DNA-bd_sf"/>
</dbReference>
<keyword evidence="2" id="KW-0805">Transcription regulation</keyword>
<dbReference type="Pfam" id="PF00126">
    <property type="entry name" value="HTH_1"/>
    <property type="match status" value="1"/>
</dbReference>
<proteinExistence type="inferred from homology"/>
<sequence length="300" mass="32763">MRLRHIELFHAVLTTGSLTGAADLLNISQPAASKALQHAEHQLGFALFSRVRGRLQPTQEALLLRHRVEKIIQDLHGLQRLTANIGRPESYPLRVTCTPTLAQALVPDATTMLRKAFPGTTAELFTQHSAEMCESLMLHEADIGLTLQDAGHQGLRQEPLCHGHVMVIAPPGWWSAAELAQPLPVTALAGQPMIGIAMQDALGRMLQSHLTQVVPAPQTSVWVQTYQLAYALVAQGEGLALVDPFTASRSSGKAVQTRPLKLQLDVVLYAVYRLDSPLNPVQKHFLSLVRQLAQHMLAPA</sequence>
<dbReference type="Gene3D" id="1.10.10.10">
    <property type="entry name" value="Winged helix-like DNA-binding domain superfamily/Winged helix DNA-binding domain"/>
    <property type="match status" value="1"/>
</dbReference>
<evidence type="ECO:0000256" key="1">
    <source>
        <dbReference type="ARBA" id="ARBA00009437"/>
    </source>
</evidence>
<dbReference type="GO" id="GO:0043565">
    <property type="term" value="F:sequence-specific DNA binding"/>
    <property type="evidence" value="ECO:0007669"/>
    <property type="project" value="TreeGrafter"/>
</dbReference>
<keyword evidence="3" id="KW-0238">DNA-binding</keyword>
<dbReference type="InterPro" id="IPR000847">
    <property type="entry name" value="LysR_HTH_N"/>
</dbReference>
<organism evidence="6 7">
    <name type="scientific">Rhodanobacter glycinis</name>
    <dbReference type="NCBI Taxonomy" id="582702"/>
    <lineage>
        <taxon>Bacteria</taxon>
        <taxon>Pseudomonadati</taxon>
        <taxon>Pseudomonadota</taxon>
        <taxon>Gammaproteobacteria</taxon>
        <taxon>Lysobacterales</taxon>
        <taxon>Rhodanobacteraceae</taxon>
        <taxon>Rhodanobacter</taxon>
    </lineage>
</organism>
<dbReference type="Proteomes" id="UP000319486">
    <property type="component" value="Unassembled WGS sequence"/>
</dbReference>
<dbReference type="PANTHER" id="PTHR30427">
    <property type="entry name" value="TRANSCRIPTIONAL ACTIVATOR PROTEIN LYSR"/>
    <property type="match status" value="1"/>
</dbReference>
<dbReference type="AlphaFoldDB" id="A0A502CG03"/>
<keyword evidence="7" id="KW-1185">Reference proteome</keyword>
<keyword evidence="4" id="KW-0804">Transcription</keyword>
<evidence type="ECO:0000313" key="7">
    <source>
        <dbReference type="Proteomes" id="UP000319486"/>
    </source>
</evidence>
<accession>A0A502CG03</accession>
<dbReference type="GO" id="GO:0003700">
    <property type="term" value="F:DNA-binding transcription factor activity"/>
    <property type="evidence" value="ECO:0007669"/>
    <property type="project" value="InterPro"/>
</dbReference>
<dbReference type="OrthoDB" id="8437302at2"/>
<dbReference type="SUPFAM" id="SSF46785">
    <property type="entry name" value="Winged helix' DNA-binding domain"/>
    <property type="match status" value="1"/>
</dbReference>
<dbReference type="Gene3D" id="3.40.190.290">
    <property type="match status" value="1"/>
</dbReference>
<evidence type="ECO:0000259" key="5">
    <source>
        <dbReference type="PROSITE" id="PS50931"/>
    </source>
</evidence>
<comment type="caution">
    <text evidence="6">The sequence shown here is derived from an EMBL/GenBank/DDBJ whole genome shotgun (WGS) entry which is preliminary data.</text>
</comment>
<dbReference type="PANTHER" id="PTHR30427:SF1">
    <property type="entry name" value="TRANSCRIPTIONAL ACTIVATOR PROTEIN LYSR"/>
    <property type="match status" value="1"/>
</dbReference>
<evidence type="ECO:0000256" key="3">
    <source>
        <dbReference type="ARBA" id="ARBA00023125"/>
    </source>
</evidence>
<dbReference type="SUPFAM" id="SSF53850">
    <property type="entry name" value="Periplasmic binding protein-like II"/>
    <property type="match status" value="1"/>
</dbReference>
<protein>
    <submittedName>
        <fullName evidence="6">LysR family transcriptional regulator</fullName>
    </submittedName>
</protein>
<name>A0A502CG03_9GAMM</name>
<evidence type="ECO:0000313" key="6">
    <source>
        <dbReference type="EMBL" id="TPG11534.1"/>
    </source>
</evidence>
<dbReference type="InterPro" id="IPR005119">
    <property type="entry name" value="LysR_subst-bd"/>
</dbReference>
<reference evidence="6 7" key="1">
    <citation type="journal article" date="2019" name="Environ. Microbiol.">
        <title>Species interactions and distinct microbial communities in high Arctic permafrost affected cryosols are associated with the CH4 and CO2 gas fluxes.</title>
        <authorList>
            <person name="Altshuler I."/>
            <person name="Hamel J."/>
            <person name="Turney S."/>
            <person name="Magnuson E."/>
            <person name="Levesque R."/>
            <person name="Greer C."/>
            <person name="Whyte L.G."/>
        </authorList>
    </citation>
    <scope>NUCLEOTIDE SEQUENCE [LARGE SCALE GENOMIC DNA]</scope>
    <source>
        <strain evidence="6 7">S13Y</strain>
    </source>
</reference>
<evidence type="ECO:0000256" key="2">
    <source>
        <dbReference type="ARBA" id="ARBA00023015"/>
    </source>
</evidence>
<dbReference type="GO" id="GO:0010628">
    <property type="term" value="P:positive regulation of gene expression"/>
    <property type="evidence" value="ECO:0007669"/>
    <property type="project" value="TreeGrafter"/>
</dbReference>
<dbReference type="PROSITE" id="PS50931">
    <property type="entry name" value="HTH_LYSR"/>
    <property type="match status" value="1"/>
</dbReference>